<dbReference type="KEGG" id="pbl:PAAG_00854"/>
<dbReference type="VEuPathDB" id="FungiDB:PAAG_00854"/>
<dbReference type="RefSeq" id="XP_015700941.1">
    <property type="nucleotide sequence ID" value="XM_015844160.1"/>
</dbReference>
<dbReference type="EMBL" id="KN293993">
    <property type="protein sequence ID" value="EEH37933.2"/>
    <property type="molecule type" value="Genomic_DNA"/>
</dbReference>
<dbReference type="OMA" id="GHQYAEP"/>
<dbReference type="GeneID" id="9100582"/>
<dbReference type="HOGENOM" id="CLU_061001_1_0_1"/>
<evidence type="ECO:0000256" key="1">
    <source>
        <dbReference type="SAM" id="MobiDB-lite"/>
    </source>
</evidence>
<dbReference type="AlphaFoldDB" id="C1GQQ9"/>
<evidence type="ECO:0000313" key="2">
    <source>
        <dbReference type="EMBL" id="EEH37933.2"/>
    </source>
</evidence>
<sequence>MSSSVLHHCTFCGHDSEISNFLAAFAENPSCHQCGISASEGNSKMQDDLAALFARQMSVQANVNTNASSSINNPKPGMPPQTAIARSRTPETSPSSTPSTPPTSRPIIYNISQHYHHSAHQLPSSGGWSTLSSILCDMQQSGMTAEEMLFLNNVDPSSLFPSQLTLFAQAGFEQKTRLLELWQLSQPKTGNLMSLQASGGPTSALASSSSSLQADIMQDARDAMDQDNQHAEPYVMSGYEALAQREYDASSAKDACEHAFTDAAAESQPASLSPYKPVVDPAYKGNNLWGHQQQGQGRSPSEAELLLQPMEDQYGAFEQRSNMYMGCEPWRGHRLDDQEML</sequence>
<dbReference type="eggNOG" id="ENOG502S3PM">
    <property type="taxonomic scope" value="Eukaryota"/>
</dbReference>
<dbReference type="Proteomes" id="UP000002059">
    <property type="component" value="Partially assembled WGS sequence"/>
</dbReference>
<gene>
    <name evidence="2" type="ORF">PAAG_00854</name>
</gene>
<dbReference type="STRING" id="502779.C1GQQ9"/>
<organism evidence="2 3">
    <name type="scientific">Paracoccidioides lutzii (strain ATCC MYA-826 / Pb01)</name>
    <name type="common">Paracoccidioides brasiliensis</name>
    <dbReference type="NCBI Taxonomy" id="502779"/>
    <lineage>
        <taxon>Eukaryota</taxon>
        <taxon>Fungi</taxon>
        <taxon>Dikarya</taxon>
        <taxon>Ascomycota</taxon>
        <taxon>Pezizomycotina</taxon>
        <taxon>Eurotiomycetes</taxon>
        <taxon>Eurotiomycetidae</taxon>
        <taxon>Onygenales</taxon>
        <taxon>Ajellomycetaceae</taxon>
        <taxon>Paracoccidioides</taxon>
    </lineage>
</organism>
<reference evidence="2 3" key="1">
    <citation type="journal article" date="2011" name="PLoS Genet.">
        <title>Comparative genomic analysis of human fungal pathogens causing paracoccidioidomycosis.</title>
        <authorList>
            <person name="Desjardins C.A."/>
            <person name="Champion M.D."/>
            <person name="Holder J.W."/>
            <person name="Muszewska A."/>
            <person name="Goldberg J."/>
            <person name="Bailao A.M."/>
            <person name="Brigido M.M."/>
            <person name="Ferreira M.E."/>
            <person name="Garcia A.M."/>
            <person name="Grynberg M."/>
            <person name="Gujja S."/>
            <person name="Heiman D.I."/>
            <person name="Henn M.R."/>
            <person name="Kodira C.D."/>
            <person name="Leon-Narvaez H."/>
            <person name="Longo L.V."/>
            <person name="Ma L.J."/>
            <person name="Malavazi I."/>
            <person name="Matsuo A.L."/>
            <person name="Morais F.V."/>
            <person name="Pereira M."/>
            <person name="Rodriguez-Brito S."/>
            <person name="Sakthikumar S."/>
            <person name="Salem-Izacc S.M."/>
            <person name="Sykes S.M."/>
            <person name="Teixeira M.M."/>
            <person name="Vallejo M.C."/>
            <person name="Walter M.E."/>
            <person name="Yandava C."/>
            <person name="Young S."/>
            <person name="Zeng Q."/>
            <person name="Zucker J."/>
            <person name="Felipe M.S."/>
            <person name="Goldman G.H."/>
            <person name="Haas B.J."/>
            <person name="McEwen J.G."/>
            <person name="Nino-Vega G."/>
            <person name="Puccia R."/>
            <person name="San-Blas G."/>
            <person name="Soares C.M."/>
            <person name="Birren B.W."/>
            <person name="Cuomo C.A."/>
        </authorList>
    </citation>
    <scope>NUCLEOTIDE SEQUENCE [LARGE SCALE GENOMIC DNA]</scope>
    <source>
        <strain evidence="3">ATCC MYA-826 / Pb01</strain>
    </source>
</reference>
<protein>
    <submittedName>
        <fullName evidence="2">Uncharacterized protein</fullName>
    </submittedName>
</protein>
<feature type="compositionally biased region" description="Low complexity" evidence="1">
    <location>
        <begin position="86"/>
        <end position="98"/>
    </location>
</feature>
<name>C1GQQ9_PARBA</name>
<keyword evidence="3" id="KW-1185">Reference proteome</keyword>
<dbReference type="OrthoDB" id="5357075at2759"/>
<proteinExistence type="predicted"/>
<feature type="region of interest" description="Disordered" evidence="1">
    <location>
        <begin position="65"/>
        <end position="106"/>
    </location>
</feature>
<evidence type="ECO:0000313" key="3">
    <source>
        <dbReference type="Proteomes" id="UP000002059"/>
    </source>
</evidence>
<accession>C1GQQ9</accession>